<dbReference type="NCBIfam" id="NF038305">
    <property type="entry name" value="HpsJ_fam"/>
    <property type="match status" value="1"/>
</dbReference>
<gene>
    <name evidence="2" type="ORF">GS601_19085</name>
</gene>
<sequence length="252" mass="27935">MIVSSLIDYFALLIPPNFSDKAWFAQVVTQIVDRGIIPMVGLAFLFAGSFLESGSLALRDRESPATTIRFWTLLLAGLLSVLFLIAFPLHLNNTRQVSDQALKRIAEEATTAEGQLDTQVQQRQGQIQAALKDPAQIKQLDDQIKQLNDAINSGQLQGNQQTQAQQALKELQALKADPNAIEGRAKDFRNQKLIEIRDRKQQLENQAKGDFWKTGVRVGISSLLLSLGYGIISLKGLREMGILGGRRKATLR</sequence>
<dbReference type="InterPro" id="IPR047709">
    <property type="entry name" value="HpsJ-like"/>
</dbReference>
<comment type="caution">
    <text evidence="2">The sequence shown here is derived from an EMBL/GenBank/DDBJ whole genome shotgun (WGS) entry which is preliminary data.</text>
</comment>
<dbReference type="AlphaFoldDB" id="A0A8J8CKB3"/>
<evidence type="ECO:0000313" key="3">
    <source>
        <dbReference type="Proteomes" id="UP000646053"/>
    </source>
</evidence>
<feature type="transmembrane region" description="Helical" evidence="1">
    <location>
        <begin position="70"/>
        <end position="91"/>
    </location>
</feature>
<reference evidence="2" key="1">
    <citation type="submission" date="2019-12" db="EMBL/GenBank/DDBJ databases">
        <title>High-Quality draft genome sequences of three cyanobacteria isolated from the limestone walls of the Old Cathedral of Coimbra.</title>
        <authorList>
            <person name="Tiago I."/>
            <person name="Soares F."/>
            <person name="Portugal A."/>
        </authorList>
    </citation>
    <scope>NUCLEOTIDE SEQUENCE</scope>
    <source>
        <strain evidence="2">A</strain>
    </source>
</reference>
<proteinExistence type="predicted"/>
<keyword evidence="1" id="KW-0472">Membrane</keyword>
<dbReference type="Proteomes" id="UP000646053">
    <property type="component" value="Unassembled WGS sequence"/>
</dbReference>
<evidence type="ECO:0000313" key="2">
    <source>
        <dbReference type="EMBL" id="NDJ19369.1"/>
    </source>
</evidence>
<keyword evidence="3" id="KW-1185">Reference proteome</keyword>
<evidence type="ECO:0000256" key="1">
    <source>
        <dbReference type="SAM" id="Phobius"/>
    </source>
</evidence>
<feature type="transmembrane region" description="Helical" evidence="1">
    <location>
        <begin position="36"/>
        <end position="58"/>
    </location>
</feature>
<accession>A0A8J8CKB3</accession>
<dbReference type="EMBL" id="WVIE01000029">
    <property type="protein sequence ID" value="NDJ19369.1"/>
    <property type="molecule type" value="Genomic_DNA"/>
</dbReference>
<keyword evidence="1" id="KW-1133">Transmembrane helix</keyword>
<organism evidence="2 3">
    <name type="scientific">Myxacorys almedinensis A</name>
    <dbReference type="NCBI Taxonomy" id="2690445"/>
    <lineage>
        <taxon>Bacteria</taxon>
        <taxon>Bacillati</taxon>
        <taxon>Cyanobacteriota</taxon>
        <taxon>Cyanophyceae</taxon>
        <taxon>Leptolyngbyales</taxon>
        <taxon>Leptolyngbyaceae</taxon>
        <taxon>Myxacorys</taxon>
        <taxon>Myxacorys almedinensis</taxon>
    </lineage>
</organism>
<keyword evidence="1" id="KW-0812">Transmembrane</keyword>
<name>A0A8J8CKB3_9CYAN</name>
<protein>
    <submittedName>
        <fullName evidence="2">Uncharacterized protein</fullName>
    </submittedName>
</protein>